<dbReference type="PANTHER" id="PTHR38846:SF1">
    <property type="entry name" value="C3H1-TYPE DOMAIN-CONTAINING PROTEIN"/>
    <property type="match status" value="1"/>
</dbReference>
<dbReference type="PANTHER" id="PTHR38846">
    <property type="entry name" value="C3H1-TYPE DOMAIN-CONTAINING PROTEIN"/>
    <property type="match status" value="1"/>
</dbReference>
<dbReference type="Proteomes" id="UP000070501">
    <property type="component" value="Unassembled WGS sequence"/>
</dbReference>
<evidence type="ECO:0000259" key="3">
    <source>
        <dbReference type="PROSITE" id="PS50157"/>
    </source>
</evidence>
<evidence type="ECO:0000313" key="5">
    <source>
        <dbReference type="Proteomes" id="UP000070501"/>
    </source>
</evidence>
<protein>
    <recommendedName>
        <fullName evidence="3">C2H2-type domain-containing protein</fullName>
    </recommendedName>
</protein>
<dbReference type="PROSITE" id="PS00028">
    <property type="entry name" value="ZINC_FINGER_C2H2_1"/>
    <property type="match status" value="3"/>
</dbReference>
<keyword evidence="1" id="KW-0479">Metal-binding</keyword>
<feature type="compositionally biased region" description="Low complexity" evidence="2">
    <location>
        <begin position="288"/>
        <end position="305"/>
    </location>
</feature>
<evidence type="ECO:0000256" key="1">
    <source>
        <dbReference type="PROSITE-ProRule" id="PRU00042"/>
    </source>
</evidence>
<feature type="region of interest" description="Disordered" evidence="2">
    <location>
        <begin position="95"/>
        <end position="143"/>
    </location>
</feature>
<feature type="region of interest" description="Disordered" evidence="2">
    <location>
        <begin position="285"/>
        <end position="311"/>
    </location>
</feature>
<evidence type="ECO:0000256" key="2">
    <source>
        <dbReference type="SAM" id="MobiDB-lite"/>
    </source>
</evidence>
<evidence type="ECO:0000313" key="4">
    <source>
        <dbReference type="EMBL" id="KXJ87549.1"/>
    </source>
</evidence>
<dbReference type="AlphaFoldDB" id="A0A136IS15"/>
<feature type="compositionally biased region" description="Low complexity" evidence="2">
    <location>
        <begin position="95"/>
        <end position="106"/>
    </location>
</feature>
<name>A0A136IS15_9PEZI</name>
<keyword evidence="1" id="KW-0862">Zinc</keyword>
<gene>
    <name evidence="4" type="ORF">Micbo1qcDRAFT_215987</name>
</gene>
<dbReference type="Pfam" id="PF13912">
    <property type="entry name" value="zf-C2H2_6"/>
    <property type="match status" value="1"/>
</dbReference>
<keyword evidence="5" id="KW-1185">Reference proteome</keyword>
<sequence>MSETSKEQEQPAAMAATVGDQPCVCEHSHCDERFESADALAQHRLEAKHDQHVTTQAAPHHHQQHQQQHQQHDKHAIVARMRARLAAIAGHLAAPMGVSSNSNSSNIDDENKGMTEGEQSGISGGGKSNEETNGSATAAPPIPSTKPLPFVCGVCDRRFSKPKALGQHMTNLKHGEAHRCRQCKKFFSTARGLGDHGVSSGHDTGTYDKGSDAVDCADMDGLVVVDGNGGAVTDAASSASSSWTHVASHENTHANDGDEHGSGELEDELATAFANDLSIGASVPIATSSSSSSSSSSASAGPATTTRDEAEADTPLNCFFSRFEAEGFSYDPRAPPSVSFAQLKKHLGQSMNGLRQQELKGLWLGLQAAIDDELVHHYGTRGDLAAWQALCRAVLPAAGGVGGDVERKSITACRKALRTTHVNIFDLVAFARHSAATTTTAAAATIDGDSGTSPANSAQEPVQIRTFTGMSALRRHSRAQQKMFPLCGGARACGDKSAGLAAFLRPFNGRRAIGR</sequence>
<reference evidence="5" key="1">
    <citation type="submission" date="2016-02" db="EMBL/GenBank/DDBJ databases">
        <title>Draft genome sequence of Microdochium bolleyi, a fungal endophyte of beachgrass.</title>
        <authorList>
            <consortium name="DOE Joint Genome Institute"/>
            <person name="David A.S."/>
            <person name="May G."/>
            <person name="Haridas S."/>
            <person name="Lim J."/>
            <person name="Wang M."/>
            <person name="Labutti K."/>
            <person name="Lipzen A."/>
            <person name="Barry K."/>
            <person name="Grigoriev I.V."/>
        </authorList>
    </citation>
    <scope>NUCLEOTIDE SEQUENCE [LARGE SCALE GENOMIC DNA]</scope>
    <source>
        <strain evidence="5">J235TASD1</strain>
    </source>
</reference>
<keyword evidence="1" id="KW-0863">Zinc-finger</keyword>
<dbReference type="EMBL" id="KQ964262">
    <property type="protein sequence ID" value="KXJ87549.1"/>
    <property type="molecule type" value="Genomic_DNA"/>
</dbReference>
<proteinExistence type="predicted"/>
<dbReference type="GO" id="GO:0008270">
    <property type="term" value="F:zinc ion binding"/>
    <property type="evidence" value="ECO:0007669"/>
    <property type="project" value="UniProtKB-KW"/>
</dbReference>
<dbReference type="InterPro" id="IPR013087">
    <property type="entry name" value="Znf_C2H2_type"/>
</dbReference>
<dbReference type="STRING" id="196109.A0A136IS15"/>
<dbReference type="SMART" id="SM00355">
    <property type="entry name" value="ZnF_C2H2"/>
    <property type="match status" value="3"/>
</dbReference>
<organism evidence="4 5">
    <name type="scientific">Microdochium bolleyi</name>
    <dbReference type="NCBI Taxonomy" id="196109"/>
    <lineage>
        <taxon>Eukaryota</taxon>
        <taxon>Fungi</taxon>
        <taxon>Dikarya</taxon>
        <taxon>Ascomycota</taxon>
        <taxon>Pezizomycotina</taxon>
        <taxon>Sordariomycetes</taxon>
        <taxon>Xylariomycetidae</taxon>
        <taxon>Xylariales</taxon>
        <taxon>Microdochiaceae</taxon>
        <taxon>Microdochium</taxon>
    </lineage>
</organism>
<accession>A0A136IS15</accession>
<dbReference type="InterPro" id="IPR036236">
    <property type="entry name" value="Znf_C2H2_sf"/>
</dbReference>
<feature type="domain" description="C2H2-type" evidence="3">
    <location>
        <begin position="150"/>
        <end position="174"/>
    </location>
</feature>
<dbReference type="SUPFAM" id="SSF57667">
    <property type="entry name" value="beta-beta-alpha zinc fingers"/>
    <property type="match status" value="1"/>
</dbReference>
<dbReference type="Gene3D" id="3.30.160.60">
    <property type="entry name" value="Classic Zinc Finger"/>
    <property type="match status" value="1"/>
</dbReference>
<feature type="region of interest" description="Disordered" evidence="2">
    <location>
        <begin position="53"/>
        <end position="75"/>
    </location>
</feature>
<feature type="compositionally biased region" description="Basic and acidic residues" evidence="2">
    <location>
        <begin position="247"/>
        <end position="263"/>
    </location>
</feature>
<dbReference type="PROSITE" id="PS50157">
    <property type="entry name" value="ZINC_FINGER_C2H2_2"/>
    <property type="match status" value="1"/>
</dbReference>
<dbReference type="OrthoDB" id="6105938at2759"/>
<feature type="region of interest" description="Disordered" evidence="2">
    <location>
        <begin position="241"/>
        <end position="263"/>
    </location>
</feature>
<dbReference type="InParanoid" id="A0A136IS15"/>